<keyword evidence="2" id="KW-1185">Reference proteome</keyword>
<dbReference type="OrthoDB" id="691197at2759"/>
<gene>
    <name evidence="1" type="ORF">K435DRAFT_859816</name>
</gene>
<dbReference type="AlphaFoldDB" id="A0A4V4HFJ2"/>
<organism evidence="1 2">
    <name type="scientific">Dendrothele bispora (strain CBS 962.96)</name>
    <dbReference type="NCBI Taxonomy" id="1314807"/>
    <lineage>
        <taxon>Eukaryota</taxon>
        <taxon>Fungi</taxon>
        <taxon>Dikarya</taxon>
        <taxon>Basidiomycota</taxon>
        <taxon>Agaricomycotina</taxon>
        <taxon>Agaricomycetes</taxon>
        <taxon>Agaricomycetidae</taxon>
        <taxon>Agaricales</taxon>
        <taxon>Agaricales incertae sedis</taxon>
        <taxon>Dendrothele</taxon>
    </lineage>
</organism>
<dbReference type="Proteomes" id="UP000297245">
    <property type="component" value="Unassembled WGS sequence"/>
</dbReference>
<dbReference type="EMBL" id="ML179206">
    <property type="protein sequence ID" value="THU95185.1"/>
    <property type="molecule type" value="Genomic_DNA"/>
</dbReference>
<accession>A0A4V4HFJ2</accession>
<reference evidence="1 2" key="1">
    <citation type="journal article" date="2019" name="Nat. Ecol. Evol.">
        <title>Megaphylogeny resolves global patterns of mushroom evolution.</title>
        <authorList>
            <person name="Varga T."/>
            <person name="Krizsan K."/>
            <person name="Foldi C."/>
            <person name="Dima B."/>
            <person name="Sanchez-Garcia M."/>
            <person name="Sanchez-Ramirez S."/>
            <person name="Szollosi G.J."/>
            <person name="Szarkandi J.G."/>
            <person name="Papp V."/>
            <person name="Albert L."/>
            <person name="Andreopoulos W."/>
            <person name="Angelini C."/>
            <person name="Antonin V."/>
            <person name="Barry K.W."/>
            <person name="Bougher N.L."/>
            <person name="Buchanan P."/>
            <person name="Buyck B."/>
            <person name="Bense V."/>
            <person name="Catcheside P."/>
            <person name="Chovatia M."/>
            <person name="Cooper J."/>
            <person name="Damon W."/>
            <person name="Desjardin D."/>
            <person name="Finy P."/>
            <person name="Geml J."/>
            <person name="Haridas S."/>
            <person name="Hughes K."/>
            <person name="Justo A."/>
            <person name="Karasinski D."/>
            <person name="Kautmanova I."/>
            <person name="Kiss B."/>
            <person name="Kocsube S."/>
            <person name="Kotiranta H."/>
            <person name="LaButti K.M."/>
            <person name="Lechner B.E."/>
            <person name="Liimatainen K."/>
            <person name="Lipzen A."/>
            <person name="Lukacs Z."/>
            <person name="Mihaltcheva S."/>
            <person name="Morgado L.N."/>
            <person name="Niskanen T."/>
            <person name="Noordeloos M.E."/>
            <person name="Ohm R.A."/>
            <person name="Ortiz-Santana B."/>
            <person name="Ovrebo C."/>
            <person name="Racz N."/>
            <person name="Riley R."/>
            <person name="Savchenko A."/>
            <person name="Shiryaev A."/>
            <person name="Soop K."/>
            <person name="Spirin V."/>
            <person name="Szebenyi C."/>
            <person name="Tomsovsky M."/>
            <person name="Tulloss R.E."/>
            <person name="Uehling J."/>
            <person name="Grigoriev I.V."/>
            <person name="Vagvolgyi C."/>
            <person name="Papp T."/>
            <person name="Martin F.M."/>
            <person name="Miettinen O."/>
            <person name="Hibbett D.S."/>
            <person name="Nagy L.G."/>
        </authorList>
    </citation>
    <scope>NUCLEOTIDE SEQUENCE [LARGE SCALE GENOMIC DNA]</scope>
    <source>
        <strain evidence="1 2">CBS 962.96</strain>
    </source>
</reference>
<dbReference type="Gene3D" id="3.40.50.300">
    <property type="entry name" value="P-loop containing nucleotide triphosphate hydrolases"/>
    <property type="match status" value="1"/>
</dbReference>
<name>A0A4V4HFJ2_DENBC</name>
<dbReference type="InterPro" id="IPR027417">
    <property type="entry name" value="P-loop_NTPase"/>
</dbReference>
<sequence>MLQHNLRHGAQLLLAVFDSSSEDEKDLDTTSVWIPSHLGVLSNLTPVPTNSDTMEEENQNKDGHVISYQQAPKKQTGLFPVYDKNGKLLSFCEEFPKESGKAMGARHESRQNPNALLCGHAPRQMVGGEQLPFEFGSTSYEPYEPATMIGRDDEKYTLVTTLCKGHAHVIILGGRGMGKTTLALSALCDIKVVEKHPSRHFISCEGIYSVEALLTELANALRIWKRENLYDEVLTLLCQPSNPIIICLDNFETIWEAEANVSPSPIEQFLSRISKIPMLSIILTLRGLQSPLNVPWSNNRCVLAVKPLDIDSAQFLFKNKSGVSMIDTYTEKLLEAVDGVPLAIKLLASIVQEGLETTETLWQA</sequence>
<evidence type="ECO:0000313" key="2">
    <source>
        <dbReference type="Proteomes" id="UP000297245"/>
    </source>
</evidence>
<evidence type="ECO:0000313" key="1">
    <source>
        <dbReference type="EMBL" id="THU95185.1"/>
    </source>
</evidence>
<protein>
    <recommendedName>
        <fullName evidence="3">ATPase AAA-type core domain-containing protein</fullName>
    </recommendedName>
</protein>
<evidence type="ECO:0008006" key="3">
    <source>
        <dbReference type="Google" id="ProtNLM"/>
    </source>
</evidence>
<proteinExistence type="predicted"/>
<dbReference type="SUPFAM" id="SSF52540">
    <property type="entry name" value="P-loop containing nucleoside triphosphate hydrolases"/>
    <property type="match status" value="1"/>
</dbReference>